<accession>A0ABS1H8V8</accession>
<sequence>MMKWNSYCEFTFNPAAELQHLQYDDFYFDYEGDAEDFYQNIEFIKEF</sequence>
<proteinExistence type="predicted"/>
<organism evidence="1 2">
    <name type="scientific">Viridibacillus soli</name>
    <dbReference type="NCBI Taxonomy" id="2798301"/>
    <lineage>
        <taxon>Bacteria</taxon>
        <taxon>Bacillati</taxon>
        <taxon>Bacillota</taxon>
        <taxon>Bacilli</taxon>
        <taxon>Bacillales</taxon>
        <taxon>Caryophanaceae</taxon>
        <taxon>Viridibacillus</taxon>
    </lineage>
</organism>
<comment type="caution">
    <text evidence="1">The sequence shown here is derived from an EMBL/GenBank/DDBJ whole genome shotgun (WGS) entry which is preliminary data.</text>
</comment>
<evidence type="ECO:0000313" key="1">
    <source>
        <dbReference type="EMBL" id="MBK3495855.1"/>
    </source>
</evidence>
<reference evidence="1 2" key="1">
    <citation type="submission" date="2020-12" db="EMBL/GenBank/DDBJ databases">
        <title>YIM B01967 draft genome.</title>
        <authorList>
            <person name="Yan X."/>
        </authorList>
    </citation>
    <scope>NUCLEOTIDE SEQUENCE [LARGE SCALE GENOMIC DNA]</scope>
    <source>
        <strain evidence="1 2">YIM B01967</strain>
    </source>
</reference>
<dbReference type="RefSeq" id="WP_200749444.1">
    <property type="nucleotide sequence ID" value="NZ_JAEOAH010000020.1"/>
</dbReference>
<name>A0ABS1H8V8_9BACL</name>
<dbReference type="Proteomes" id="UP000618943">
    <property type="component" value="Unassembled WGS sequence"/>
</dbReference>
<gene>
    <name evidence="1" type="ORF">JFL43_13505</name>
</gene>
<protein>
    <submittedName>
        <fullName evidence="1">Uncharacterized protein</fullName>
    </submittedName>
</protein>
<dbReference type="EMBL" id="JAEOAH010000020">
    <property type="protein sequence ID" value="MBK3495855.1"/>
    <property type="molecule type" value="Genomic_DNA"/>
</dbReference>
<keyword evidence="2" id="KW-1185">Reference proteome</keyword>
<evidence type="ECO:0000313" key="2">
    <source>
        <dbReference type="Proteomes" id="UP000618943"/>
    </source>
</evidence>